<comment type="caution">
    <text evidence="8">The sequence shown here is derived from an EMBL/GenBank/DDBJ whole genome shotgun (WGS) entry which is preliminary data.</text>
</comment>
<dbReference type="InterPro" id="IPR044135">
    <property type="entry name" value="Met-tRNA-FMT_C"/>
</dbReference>
<gene>
    <name evidence="5" type="primary">fmt</name>
    <name evidence="8" type="ORF">SR41_04235</name>
</gene>
<organism evidence="8 9">
    <name type="scientific">Sphingomonas melonis</name>
    <dbReference type="NCBI Taxonomy" id="152682"/>
    <lineage>
        <taxon>Bacteria</taxon>
        <taxon>Pseudomonadati</taxon>
        <taxon>Pseudomonadota</taxon>
        <taxon>Alphaproteobacteria</taxon>
        <taxon>Sphingomonadales</taxon>
        <taxon>Sphingomonadaceae</taxon>
        <taxon>Sphingomonas</taxon>
    </lineage>
</organism>
<dbReference type="SUPFAM" id="SSF50486">
    <property type="entry name" value="FMT C-terminal domain-like"/>
    <property type="match status" value="1"/>
</dbReference>
<dbReference type="PANTHER" id="PTHR11138:SF5">
    <property type="entry name" value="METHIONYL-TRNA FORMYLTRANSFERASE, MITOCHONDRIAL"/>
    <property type="match status" value="1"/>
</dbReference>
<dbReference type="PANTHER" id="PTHR11138">
    <property type="entry name" value="METHIONYL-TRNA FORMYLTRANSFERASE"/>
    <property type="match status" value="1"/>
</dbReference>
<dbReference type="InterPro" id="IPR011034">
    <property type="entry name" value="Formyl_transferase-like_C_sf"/>
</dbReference>
<feature type="domain" description="Formyl transferase N-terminal" evidence="6">
    <location>
        <begin position="1"/>
        <end position="181"/>
    </location>
</feature>
<dbReference type="CDD" id="cd08646">
    <property type="entry name" value="FMT_core_Met-tRNA-FMT_N"/>
    <property type="match status" value="1"/>
</dbReference>
<evidence type="ECO:0000256" key="5">
    <source>
        <dbReference type="HAMAP-Rule" id="MF_00182"/>
    </source>
</evidence>
<dbReference type="InterPro" id="IPR036477">
    <property type="entry name" value="Formyl_transf_N_sf"/>
</dbReference>
<keyword evidence="3 5" id="KW-0808">Transferase</keyword>
<dbReference type="SUPFAM" id="SSF53328">
    <property type="entry name" value="Formyltransferase"/>
    <property type="match status" value="1"/>
</dbReference>
<dbReference type="AlphaFoldDB" id="A0A0D1KY44"/>
<dbReference type="InterPro" id="IPR005794">
    <property type="entry name" value="Fmt"/>
</dbReference>
<dbReference type="PATRIC" id="fig|1549858.7.peg.14"/>
<comment type="function">
    <text evidence="5">Attaches a formyl group to the free amino group of methionyl-tRNA(fMet). The formyl group appears to play a dual role in the initiator identity of N-formylmethionyl-tRNA by promoting its recognition by IF2 and preventing the misappropriation of this tRNA by the elongation apparatus.</text>
</comment>
<evidence type="ECO:0000313" key="9">
    <source>
        <dbReference type="Proteomes" id="UP000033203"/>
    </source>
</evidence>
<dbReference type="Pfam" id="PF02911">
    <property type="entry name" value="Formyl_trans_C"/>
    <property type="match status" value="1"/>
</dbReference>
<dbReference type="GO" id="GO:0004479">
    <property type="term" value="F:methionyl-tRNA formyltransferase activity"/>
    <property type="evidence" value="ECO:0007669"/>
    <property type="project" value="UniProtKB-UniRule"/>
</dbReference>
<dbReference type="Pfam" id="PF00551">
    <property type="entry name" value="Formyl_trans_N"/>
    <property type="match status" value="1"/>
</dbReference>
<reference evidence="8 9" key="1">
    <citation type="submission" date="2015-01" db="EMBL/GenBank/DDBJ databases">
        <title>Genome of Sphingomonas taxi strain 30a.</title>
        <authorList>
            <person name="Eevers N."/>
            <person name="Van Hamme J."/>
            <person name="Bottos E."/>
            <person name="Weyens N."/>
            <person name="Vangronsveld J."/>
        </authorList>
    </citation>
    <scope>NUCLEOTIDE SEQUENCE [LARGE SCALE GENOMIC DNA]</scope>
    <source>
        <strain evidence="8 9">30a</strain>
    </source>
</reference>
<evidence type="ECO:0000256" key="3">
    <source>
        <dbReference type="ARBA" id="ARBA00022679"/>
    </source>
</evidence>
<dbReference type="Proteomes" id="UP000033203">
    <property type="component" value="Unassembled WGS sequence"/>
</dbReference>
<evidence type="ECO:0000313" key="8">
    <source>
        <dbReference type="EMBL" id="KIU29234.1"/>
    </source>
</evidence>
<comment type="catalytic activity">
    <reaction evidence="5">
        <text>L-methionyl-tRNA(fMet) + (6R)-10-formyltetrahydrofolate = N-formyl-L-methionyl-tRNA(fMet) + (6S)-5,6,7,8-tetrahydrofolate + H(+)</text>
        <dbReference type="Rhea" id="RHEA:24380"/>
        <dbReference type="Rhea" id="RHEA-COMP:9952"/>
        <dbReference type="Rhea" id="RHEA-COMP:9953"/>
        <dbReference type="ChEBI" id="CHEBI:15378"/>
        <dbReference type="ChEBI" id="CHEBI:57453"/>
        <dbReference type="ChEBI" id="CHEBI:78530"/>
        <dbReference type="ChEBI" id="CHEBI:78844"/>
        <dbReference type="ChEBI" id="CHEBI:195366"/>
        <dbReference type="EC" id="2.1.2.9"/>
    </reaction>
</comment>
<evidence type="ECO:0000259" key="6">
    <source>
        <dbReference type="Pfam" id="PF00551"/>
    </source>
</evidence>
<accession>A0A0D1KY44</accession>
<evidence type="ECO:0000256" key="4">
    <source>
        <dbReference type="ARBA" id="ARBA00022917"/>
    </source>
</evidence>
<comment type="similarity">
    <text evidence="1 5">Belongs to the Fmt family.</text>
</comment>
<proteinExistence type="inferred from homology"/>
<dbReference type="GO" id="GO:0005829">
    <property type="term" value="C:cytosol"/>
    <property type="evidence" value="ECO:0007669"/>
    <property type="project" value="TreeGrafter"/>
</dbReference>
<dbReference type="EMBL" id="JXTP01000018">
    <property type="protein sequence ID" value="KIU29234.1"/>
    <property type="molecule type" value="Genomic_DNA"/>
</dbReference>
<dbReference type="EC" id="2.1.2.9" evidence="2 5"/>
<dbReference type="InterPro" id="IPR005793">
    <property type="entry name" value="Formyl_trans_C"/>
</dbReference>
<evidence type="ECO:0000256" key="1">
    <source>
        <dbReference type="ARBA" id="ARBA00010699"/>
    </source>
</evidence>
<dbReference type="NCBIfam" id="TIGR00460">
    <property type="entry name" value="fmt"/>
    <property type="match status" value="1"/>
</dbReference>
<name>A0A0D1KY44_9SPHN</name>
<feature type="binding site" evidence="5">
    <location>
        <begin position="111"/>
        <end position="114"/>
    </location>
    <ligand>
        <name>(6S)-5,6,7,8-tetrahydrofolate</name>
        <dbReference type="ChEBI" id="CHEBI:57453"/>
    </ligand>
</feature>
<dbReference type="Gene3D" id="3.40.50.12230">
    <property type="match status" value="1"/>
</dbReference>
<feature type="domain" description="Formyl transferase C-terminal" evidence="7">
    <location>
        <begin position="202"/>
        <end position="296"/>
    </location>
</feature>
<protein>
    <recommendedName>
        <fullName evidence="2 5">Methionyl-tRNA formyltransferase</fullName>
        <ecNumber evidence="2 5">2.1.2.9</ecNumber>
    </recommendedName>
</protein>
<sequence length="304" mass="31844">MRIIFMGTPAFARDVLDAILAAPGHHVVAVYTQPARPGGRRGRELVKSPVQLRAEAAGLPVYDPVSLKGAEAQAAFAALDADVAVVAAYGLLLPQAILDAPKHGCLNVHGSLLPRWRGAAPVQRAILAGDAETGVGIMQMEAGLDTGPVRLEGRVAIERQTAGELTDVLAALGGRLMVDVLDDLEGHPPVPQPEDGITYARKIDKAEARIDFTKSAVEAERLIRAMNPAPGAWVEIAGERVKLLAAEVLPFSFPGGEGMTVDAALTIACGDGAIRPTLVQRAGRGVASAEEMLRGFPVRSGTQL</sequence>
<evidence type="ECO:0000256" key="2">
    <source>
        <dbReference type="ARBA" id="ARBA00012261"/>
    </source>
</evidence>
<dbReference type="HAMAP" id="MF_00182">
    <property type="entry name" value="Formyl_trans"/>
    <property type="match status" value="1"/>
</dbReference>
<evidence type="ECO:0000259" key="7">
    <source>
        <dbReference type="Pfam" id="PF02911"/>
    </source>
</evidence>
<keyword evidence="4 5" id="KW-0648">Protein biosynthesis</keyword>
<dbReference type="CDD" id="cd08704">
    <property type="entry name" value="Met_tRNA_FMT_C"/>
    <property type="match status" value="1"/>
</dbReference>
<dbReference type="InterPro" id="IPR002376">
    <property type="entry name" value="Formyl_transf_N"/>
</dbReference>
<dbReference type="InterPro" id="IPR041711">
    <property type="entry name" value="Met-tRNA-FMT_N"/>
</dbReference>